<dbReference type="SMART" id="SM01265">
    <property type="entry name" value="Mab-21"/>
    <property type="match status" value="1"/>
</dbReference>
<evidence type="ECO:0000256" key="1">
    <source>
        <dbReference type="ARBA" id="ARBA00004479"/>
    </source>
</evidence>
<dbReference type="Pfam" id="PF20266">
    <property type="entry name" value="Mab-21_C"/>
    <property type="match status" value="1"/>
</dbReference>
<keyword evidence="4" id="KW-0732">Signal</keyword>
<keyword evidence="6" id="KW-0472">Membrane</keyword>
<keyword evidence="3" id="KW-0812">Transmembrane</keyword>
<evidence type="ECO:0000313" key="8">
    <source>
        <dbReference type="EMBL" id="NXI11358.1"/>
    </source>
</evidence>
<dbReference type="Proteomes" id="UP000530962">
    <property type="component" value="Unassembled WGS sequence"/>
</dbReference>
<comment type="caution">
    <text evidence="8">The sequence shown here is derived from an EMBL/GenBank/DDBJ whole genome shotgun (WGS) entry which is preliminary data.</text>
</comment>
<dbReference type="Gene3D" id="1.10.1410.40">
    <property type="match status" value="1"/>
</dbReference>
<evidence type="ECO:0000256" key="6">
    <source>
        <dbReference type="ARBA" id="ARBA00023136"/>
    </source>
</evidence>
<evidence type="ECO:0000256" key="2">
    <source>
        <dbReference type="ARBA" id="ARBA00005554"/>
    </source>
</evidence>
<dbReference type="PANTHER" id="PTHR10656:SF40">
    <property type="entry name" value="INOSITOL 1,4,5-TRISPHOSPHATE RECEPTOR-INTERACTING PROTEIN-LIKE 1"/>
    <property type="match status" value="1"/>
</dbReference>
<evidence type="ECO:0000256" key="3">
    <source>
        <dbReference type="ARBA" id="ARBA00022692"/>
    </source>
</evidence>
<sequence>VITDLMDKLTHFFGQGLFSSFYPVPQQAIGVGSAFEGWSPHAQDAVYCVFVPLSPPPGHAFHLELDTAGMLQRNFSVHVELVCTCTRERLGEDMLCFLHSPEEELRRNQDLSLLHTLCTGSNLNVEKTVHWFYRCVREAWLLLPQSRHWHFMLQPSSRSCKFQISKDKESFTVEAIFGVQQRDSDIFVGSQPTEAGIPSTTWLETSAVAEAKFFRHISRQAPQDSCHCRCLQLLLGILRGVCISSYALKTMVMHLLNTVPLTRWRRRDFQHRLMDILKYLHCSLEMKQLKHFIIGNERLPMEITLPADFRVAEPPNLFQHLTSNPEAHTKATQEYVHLL</sequence>
<dbReference type="InterPro" id="IPR026250">
    <property type="entry name" value="ITPRIP-like"/>
</dbReference>
<name>A0A7K9QIM8_IRECY</name>
<feature type="domain" description="Mab-21-like HhH/H2TH-like" evidence="7">
    <location>
        <begin position="243"/>
        <end position="294"/>
    </location>
</feature>
<evidence type="ECO:0000259" key="7">
    <source>
        <dbReference type="Pfam" id="PF20266"/>
    </source>
</evidence>
<feature type="non-terminal residue" evidence="8">
    <location>
        <position position="1"/>
    </location>
</feature>
<accession>A0A7K9QIM8</accession>
<organism evidence="8 9">
    <name type="scientific">Irena cyanogastra</name>
    <name type="common">Philippine fairy-bluebird</name>
    <dbReference type="NCBI Taxonomy" id="175120"/>
    <lineage>
        <taxon>Eukaryota</taxon>
        <taxon>Metazoa</taxon>
        <taxon>Chordata</taxon>
        <taxon>Craniata</taxon>
        <taxon>Vertebrata</taxon>
        <taxon>Euteleostomi</taxon>
        <taxon>Archelosauria</taxon>
        <taxon>Archosauria</taxon>
        <taxon>Dinosauria</taxon>
        <taxon>Saurischia</taxon>
        <taxon>Theropoda</taxon>
        <taxon>Coelurosauria</taxon>
        <taxon>Aves</taxon>
        <taxon>Neognathae</taxon>
        <taxon>Neoaves</taxon>
        <taxon>Telluraves</taxon>
        <taxon>Australaves</taxon>
        <taxon>Passeriformes</taxon>
        <taxon>Corvoidea</taxon>
        <taxon>Irenidae</taxon>
        <taxon>Irena</taxon>
    </lineage>
</organism>
<reference evidence="8 9" key="1">
    <citation type="submission" date="2019-09" db="EMBL/GenBank/DDBJ databases">
        <title>Bird 10,000 Genomes (B10K) Project - Family phase.</title>
        <authorList>
            <person name="Zhang G."/>
        </authorList>
    </citation>
    <scope>NUCLEOTIDE SEQUENCE [LARGE SCALE GENOMIC DNA]</scope>
    <source>
        <strain evidence="8">B10K-DU-001-26</strain>
        <tissue evidence="8">Muscle</tissue>
    </source>
</reference>
<evidence type="ECO:0000256" key="5">
    <source>
        <dbReference type="ARBA" id="ARBA00022989"/>
    </source>
</evidence>
<evidence type="ECO:0000313" key="9">
    <source>
        <dbReference type="Proteomes" id="UP000530962"/>
    </source>
</evidence>
<dbReference type="InterPro" id="IPR046906">
    <property type="entry name" value="Mab-21_HhH/H2TH-like"/>
</dbReference>
<keyword evidence="9" id="KW-1185">Reference proteome</keyword>
<protein>
    <submittedName>
        <fullName evidence="8">IPIL1 protein</fullName>
    </submittedName>
</protein>
<dbReference type="EMBL" id="VWZV01006144">
    <property type="protein sequence ID" value="NXI11358.1"/>
    <property type="molecule type" value="Genomic_DNA"/>
</dbReference>
<comment type="similarity">
    <text evidence="2">Belongs to the ITPRIP family.</text>
</comment>
<dbReference type="PANTHER" id="PTHR10656">
    <property type="entry name" value="CELL FATE DETERMINING PROTEIN MAB21-RELATED"/>
    <property type="match status" value="1"/>
</dbReference>
<dbReference type="GO" id="GO:0016020">
    <property type="term" value="C:membrane"/>
    <property type="evidence" value="ECO:0007669"/>
    <property type="project" value="UniProtKB-SubCell"/>
</dbReference>
<dbReference type="AlphaFoldDB" id="A0A7K9QIM8"/>
<evidence type="ECO:0000256" key="4">
    <source>
        <dbReference type="ARBA" id="ARBA00022729"/>
    </source>
</evidence>
<proteinExistence type="inferred from homology"/>
<feature type="non-terminal residue" evidence="8">
    <location>
        <position position="339"/>
    </location>
</feature>
<dbReference type="InterPro" id="IPR024810">
    <property type="entry name" value="MAB21L/cGLR"/>
</dbReference>
<dbReference type="PRINTS" id="PR02107">
    <property type="entry name" value="INOS145TPRIP"/>
</dbReference>
<keyword evidence="5" id="KW-1133">Transmembrane helix</keyword>
<gene>
    <name evidence="8" type="primary">Itpripl1_2</name>
    <name evidence="8" type="ORF">IRECYA_R04025</name>
</gene>
<comment type="subcellular location">
    <subcellularLocation>
        <location evidence="1">Membrane</location>
        <topology evidence="1">Single-pass type I membrane protein</topology>
    </subcellularLocation>
</comment>